<evidence type="ECO:0000313" key="1">
    <source>
        <dbReference type="EMBL" id="HIY96823.1"/>
    </source>
</evidence>
<comment type="caution">
    <text evidence="1">The sequence shown here is derived from an EMBL/GenBank/DDBJ whole genome shotgun (WGS) entry which is preliminary data.</text>
</comment>
<proteinExistence type="predicted"/>
<reference evidence="1" key="2">
    <citation type="submission" date="2021-04" db="EMBL/GenBank/DDBJ databases">
        <authorList>
            <person name="Gilroy R."/>
        </authorList>
    </citation>
    <scope>NUCLEOTIDE SEQUENCE</scope>
    <source>
        <strain evidence="1">1345</strain>
    </source>
</reference>
<reference evidence="1" key="1">
    <citation type="journal article" date="2021" name="PeerJ">
        <title>Extensive microbial diversity within the chicken gut microbiome revealed by metagenomics and culture.</title>
        <authorList>
            <person name="Gilroy R."/>
            <person name="Ravi A."/>
            <person name="Getino M."/>
            <person name="Pursley I."/>
            <person name="Horton D.L."/>
            <person name="Alikhan N.F."/>
            <person name="Baker D."/>
            <person name="Gharbi K."/>
            <person name="Hall N."/>
            <person name="Watson M."/>
            <person name="Adriaenssens E.M."/>
            <person name="Foster-Nyarko E."/>
            <person name="Jarju S."/>
            <person name="Secka A."/>
            <person name="Antonio M."/>
            <person name="Oren A."/>
            <person name="Chaudhuri R.R."/>
            <person name="La Ragione R."/>
            <person name="Hildebrand F."/>
            <person name="Pallen M.J."/>
        </authorList>
    </citation>
    <scope>NUCLEOTIDE SEQUENCE</scope>
    <source>
        <strain evidence="1">1345</strain>
    </source>
</reference>
<dbReference type="Proteomes" id="UP000886750">
    <property type="component" value="Unassembled WGS sequence"/>
</dbReference>
<name>A0A9D1ZWM2_9FIRM</name>
<dbReference type="Pfam" id="PF05336">
    <property type="entry name" value="rhaM"/>
    <property type="match status" value="1"/>
</dbReference>
<dbReference type="InterPro" id="IPR011008">
    <property type="entry name" value="Dimeric_a/b-barrel"/>
</dbReference>
<dbReference type="GO" id="GO:0016857">
    <property type="term" value="F:racemase and epimerase activity, acting on carbohydrates and derivatives"/>
    <property type="evidence" value="ECO:0007669"/>
    <property type="project" value="InterPro"/>
</dbReference>
<evidence type="ECO:0000313" key="2">
    <source>
        <dbReference type="Proteomes" id="UP000886750"/>
    </source>
</evidence>
<dbReference type="Gene3D" id="3.30.70.100">
    <property type="match status" value="1"/>
</dbReference>
<dbReference type="EMBL" id="DXCQ01000028">
    <property type="protein sequence ID" value="HIY96823.1"/>
    <property type="molecule type" value="Genomic_DNA"/>
</dbReference>
<dbReference type="SUPFAM" id="SSF54909">
    <property type="entry name" value="Dimeric alpha+beta barrel"/>
    <property type="match status" value="1"/>
</dbReference>
<organism evidence="1 2">
    <name type="scientific">Candidatus Borkfalkia excrementigallinarum</name>
    <dbReference type="NCBI Taxonomy" id="2838506"/>
    <lineage>
        <taxon>Bacteria</taxon>
        <taxon>Bacillati</taxon>
        <taxon>Bacillota</taxon>
        <taxon>Clostridia</taxon>
        <taxon>Christensenellales</taxon>
        <taxon>Christensenellaceae</taxon>
        <taxon>Candidatus Borkfalkia</taxon>
    </lineage>
</organism>
<dbReference type="AlphaFoldDB" id="A0A9D1ZWM2"/>
<dbReference type="InterPro" id="IPR008000">
    <property type="entry name" value="Rham/fucose_mutarotase"/>
</dbReference>
<dbReference type="PANTHER" id="PTHR34389">
    <property type="entry name" value="L-RHAMNOSE MUTAROTASE"/>
    <property type="match status" value="1"/>
</dbReference>
<dbReference type="PANTHER" id="PTHR34389:SF2">
    <property type="entry name" value="L-RHAMNOSE MUTAROTASE"/>
    <property type="match status" value="1"/>
</dbReference>
<protein>
    <submittedName>
        <fullName evidence="1">L-rhamnose mutarotase</fullName>
    </submittedName>
</protein>
<dbReference type="GO" id="GO:0019301">
    <property type="term" value="P:rhamnose catabolic process"/>
    <property type="evidence" value="ECO:0007669"/>
    <property type="project" value="TreeGrafter"/>
</dbReference>
<accession>A0A9D1ZWM2</accession>
<sequence>MEKIVWRATVREGMKEEYIRRHNEIWPDMVKALKEAGICNYTIWMDGDELFGYYECEKGAEYALKYQAENETVLRWEKSMEPIMQKRETVPAKVFDLQ</sequence>
<gene>
    <name evidence="1" type="ORF">H9729_03970</name>
</gene>